<evidence type="ECO:0000313" key="2">
    <source>
        <dbReference type="EMBL" id="KAF3325337.1"/>
    </source>
</evidence>
<dbReference type="Proteomes" id="UP000623129">
    <property type="component" value="Unassembled WGS sequence"/>
</dbReference>
<evidence type="ECO:0000313" key="3">
    <source>
        <dbReference type="Proteomes" id="UP000623129"/>
    </source>
</evidence>
<name>A0A833QTF4_9POAL</name>
<proteinExistence type="predicted"/>
<dbReference type="InterPro" id="IPR007658">
    <property type="entry name" value="DUF594"/>
</dbReference>
<protein>
    <submittedName>
        <fullName evidence="2">Uncharacterized protein</fullName>
    </submittedName>
</protein>
<evidence type="ECO:0000256" key="1">
    <source>
        <dbReference type="SAM" id="MobiDB-lite"/>
    </source>
</evidence>
<gene>
    <name evidence="2" type="ORF">FCM35_KLT10408</name>
</gene>
<feature type="region of interest" description="Disordered" evidence="1">
    <location>
        <begin position="94"/>
        <end position="115"/>
    </location>
</feature>
<dbReference type="OrthoDB" id="1689146at2759"/>
<dbReference type="EMBL" id="SWLB01000020">
    <property type="protein sequence ID" value="KAF3325337.1"/>
    <property type="molecule type" value="Genomic_DNA"/>
</dbReference>
<dbReference type="Pfam" id="PF04578">
    <property type="entry name" value="DUF594"/>
    <property type="match status" value="1"/>
</dbReference>
<keyword evidence="3" id="KW-1185">Reference proteome</keyword>
<reference evidence="2" key="1">
    <citation type="submission" date="2020-01" db="EMBL/GenBank/DDBJ databases">
        <title>Genome sequence of Kobresia littledalei, the first chromosome-level genome in the family Cyperaceae.</title>
        <authorList>
            <person name="Qu G."/>
        </authorList>
    </citation>
    <scope>NUCLEOTIDE SEQUENCE</scope>
    <source>
        <strain evidence="2">C.B.Clarke</strain>
        <tissue evidence="2">Leaf</tissue>
    </source>
</reference>
<comment type="caution">
    <text evidence="2">The sequence shown here is derived from an EMBL/GenBank/DDBJ whole genome shotgun (WGS) entry which is preliminary data.</text>
</comment>
<feature type="compositionally biased region" description="Basic and acidic residues" evidence="1">
    <location>
        <begin position="95"/>
        <end position="105"/>
    </location>
</feature>
<accession>A0A833QTF4</accession>
<sequence>MGYWVRKARCSNALKAMWVESSIVGKGVKLANDLGNCANDGSLVWTMLAEFWAEMILFVSPSDNVDGHEKNLDRNELITQLWALLTHAGIVTRPKPTEHQDHHSESNVVSGDINV</sequence>
<dbReference type="AlphaFoldDB" id="A0A833QTF4"/>
<organism evidence="2 3">
    <name type="scientific">Carex littledalei</name>
    <dbReference type="NCBI Taxonomy" id="544730"/>
    <lineage>
        <taxon>Eukaryota</taxon>
        <taxon>Viridiplantae</taxon>
        <taxon>Streptophyta</taxon>
        <taxon>Embryophyta</taxon>
        <taxon>Tracheophyta</taxon>
        <taxon>Spermatophyta</taxon>
        <taxon>Magnoliopsida</taxon>
        <taxon>Liliopsida</taxon>
        <taxon>Poales</taxon>
        <taxon>Cyperaceae</taxon>
        <taxon>Cyperoideae</taxon>
        <taxon>Cariceae</taxon>
        <taxon>Carex</taxon>
        <taxon>Carex subgen. Euthyceras</taxon>
    </lineage>
</organism>